<protein>
    <recommendedName>
        <fullName evidence="3">Endonuclease/exonuclease/phosphatase domain-containing protein</fullName>
    </recommendedName>
</protein>
<feature type="non-terminal residue" evidence="1">
    <location>
        <position position="80"/>
    </location>
</feature>
<dbReference type="SUPFAM" id="SSF56219">
    <property type="entry name" value="DNase I-like"/>
    <property type="match status" value="1"/>
</dbReference>
<name>A0A8E2AGV3_9APHY</name>
<reference evidence="1 2" key="1">
    <citation type="submission" date="2016-07" db="EMBL/GenBank/DDBJ databases">
        <title>Draft genome of the white-rot fungus Obba rivulosa 3A-2.</title>
        <authorList>
            <consortium name="DOE Joint Genome Institute"/>
            <person name="Miettinen O."/>
            <person name="Riley R."/>
            <person name="Acob R."/>
            <person name="Barry K."/>
            <person name="Cullen D."/>
            <person name="De Vries R."/>
            <person name="Hainaut M."/>
            <person name="Hatakka A."/>
            <person name="Henrissat B."/>
            <person name="Hilden K."/>
            <person name="Kuo R."/>
            <person name="Labutti K."/>
            <person name="Lipzen A."/>
            <person name="Makela M.R."/>
            <person name="Sandor L."/>
            <person name="Spatafora J.W."/>
            <person name="Grigoriev I.V."/>
            <person name="Hibbett D.S."/>
        </authorList>
    </citation>
    <scope>NUCLEOTIDE SEQUENCE [LARGE SCALE GENOMIC DNA]</scope>
    <source>
        <strain evidence="1 2">3A-2</strain>
    </source>
</reference>
<dbReference type="OrthoDB" id="2840473at2759"/>
<evidence type="ECO:0008006" key="3">
    <source>
        <dbReference type="Google" id="ProtNLM"/>
    </source>
</evidence>
<evidence type="ECO:0000313" key="1">
    <source>
        <dbReference type="EMBL" id="OCH84246.1"/>
    </source>
</evidence>
<accession>A0A8E2AGV3</accession>
<dbReference type="AlphaFoldDB" id="A0A8E2AGV3"/>
<dbReference type="Proteomes" id="UP000250043">
    <property type="component" value="Unassembled WGS sequence"/>
</dbReference>
<gene>
    <name evidence="1" type="ORF">OBBRIDRAFT_696016</name>
</gene>
<feature type="non-terminal residue" evidence="1">
    <location>
        <position position="1"/>
    </location>
</feature>
<keyword evidence="2" id="KW-1185">Reference proteome</keyword>
<dbReference type="InterPro" id="IPR036691">
    <property type="entry name" value="Endo/exonu/phosph_ase_sf"/>
</dbReference>
<evidence type="ECO:0000313" key="2">
    <source>
        <dbReference type="Proteomes" id="UP000250043"/>
    </source>
</evidence>
<organism evidence="1 2">
    <name type="scientific">Obba rivulosa</name>
    <dbReference type="NCBI Taxonomy" id="1052685"/>
    <lineage>
        <taxon>Eukaryota</taxon>
        <taxon>Fungi</taxon>
        <taxon>Dikarya</taxon>
        <taxon>Basidiomycota</taxon>
        <taxon>Agaricomycotina</taxon>
        <taxon>Agaricomycetes</taxon>
        <taxon>Polyporales</taxon>
        <taxon>Gelatoporiaceae</taxon>
        <taxon>Obba</taxon>
    </lineage>
</organism>
<dbReference type="EMBL" id="KV722700">
    <property type="protein sequence ID" value="OCH84246.1"/>
    <property type="molecule type" value="Genomic_DNA"/>
</dbReference>
<sequence length="80" mass="9334">DLIFIQEPYIDFNKLTRATSHWHVIYPCSHHDNSAHTRSVILVNKRIPTNNWSDIELTSPDITGLTIKTQQGNFHLFNVY</sequence>
<proteinExistence type="predicted"/>
<dbReference type="Gene3D" id="3.60.10.10">
    <property type="entry name" value="Endonuclease/exonuclease/phosphatase"/>
    <property type="match status" value="1"/>
</dbReference>